<organism evidence="2 3">
    <name type="scientific">Linum trigynum</name>
    <dbReference type="NCBI Taxonomy" id="586398"/>
    <lineage>
        <taxon>Eukaryota</taxon>
        <taxon>Viridiplantae</taxon>
        <taxon>Streptophyta</taxon>
        <taxon>Embryophyta</taxon>
        <taxon>Tracheophyta</taxon>
        <taxon>Spermatophyta</taxon>
        <taxon>Magnoliopsida</taxon>
        <taxon>eudicotyledons</taxon>
        <taxon>Gunneridae</taxon>
        <taxon>Pentapetalae</taxon>
        <taxon>rosids</taxon>
        <taxon>fabids</taxon>
        <taxon>Malpighiales</taxon>
        <taxon>Linaceae</taxon>
        <taxon>Linum</taxon>
    </lineage>
</organism>
<evidence type="ECO:0000256" key="1">
    <source>
        <dbReference type="SAM" id="SignalP"/>
    </source>
</evidence>
<dbReference type="EMBL" id="OZ034817">
    <property type="protein sequence ID" value="CAL1379973.1"/>
    <property type="molecule type" value="Genomic_DNA"/>
</dbReference>
<dbReference type="AlphaFoldDB" id="A0AAV2E2U6"/>
<reference evidence="2 3" key="1">
    <citation type="submission" date="2024-04" db="EMBL/GenBank/DDBJ databases">
        <authorList>
            <person name="Fracassetti M."/>
        </authorList>
    </citation>
    <scope>NUCLEOTIDE SEQUENCE [LARGE SCALE GENOMIC DNA]</scope>
</reference>
<feature type="signal peptide" evidence="1">
    <location>
        <begin position="1"/>
        <end position="27"/>
    </location>
</feature>
<gene>
    <name evidence="2" type="ORF">LTRI10_LOCUS21457</name>
</gene>
<sequence>MVIKKSNSKLGIWLYMILGRLFLNSFGEPQFERGKEIENLFLVGEGELVVGSGERGDEGLNMGMEVGDEIVAICELVAEGGGFGLDRGRRRGWRGRWR</sequence>
<protein>
    <recommendedName>
        <fullName evidence="4">Cyclic nucleotide-binding domain-containing protein</fullName>
    </recommendedName>
</protein>
<evidence type="ECO:0008006" key="4">
    <source>
        <dbReference type="Google" id="ProtNLM"/>
    </source>
</evidence>
<proteinExistence type="predicted"/>
<dbReference type="Proteomes" id="UP001497516">
    <property type="component" value="Chromosome 4"/>
</dbReference>
<accession>A0AAV2E2U6</accession>
<evidence type="ECO:0000313" key="3">
    <source>
        <dbReference type="Proteomes" id="UP001497516"/>
    </source>
</evidence>
<keyword evidence="1" id="KW-0732">Signal</keyword>
<name>A0AAV2E2U6_9ROSI</name>
<keyword evidence="3" id="KW-1185">Reference proteome</keyword>
<feature type="chain" id="PRO_5043584416" description="Cyclic nucleotide-binding domain-containing protein" evidence="1">
    <location>
        <begin position="28"/>
        <end position="98"/>
    </location>
</feature>
<evidence type="ECO:0000313" key="2">
    <source>
        <dbReference type="EMBL" id="CAL1379973.1"/>
    </source>
</evidence>